<organism evidence="5 6">
    <name type="scientific">Lithocarpus litseifolius</name>
    <dbReference type="NCBI Taxonomy" id="425828"/>
    <lineage>
        <taxon>Eukaryota</taxon>
        <taxon>Viridiplantae</taxon>
        <taxon>Streptophyta</taxon>
        <taxon>Embryophyta</taxon>
        <taxon>Tracheophyta</taxon>
        <taxon>Spermatophyta</taxon>
        <taxon>Magnoliopsida</taxon>
        <taxon>eudicotyledons</taxon>
        <taxon>Gunneridae</taxon>
        <taxon>Pentapetalae</taxon>
        <taxon>rosids</taxon>
        <taxon>fabids</taxon>
        <taxon>Fagales</taxon>
        <taxon>Fagaceae</taxon>
        <taxon>Lithocarpus</taxon>
    </lineage>
</organism>
<dbReference type="InterPro" id="IPR004146">
    <property type="entry name" value="DC1"/>
</dbReference>
<reference evidence="5 6" key="1">
    <citation type="submission" date="2024-01" db="EMBL/GenBank/DDBJ databases">
        <title>A telomere-to-telomere, gap-free genome of sweet tea (Lithocarpus litseifolius).</title>
        <authorList>
            <person name="Zhou J."/>
        </authorList>
    </citation>
    <scope>NUCLEOTIDE SEQUENCE [LARGE SCALE GENOMIC DNA]</scope>
    <source>
        <strain evidence="5">Zhou-2022a</strain>
        <tissue evidence="5">Leaf</tissue>
    </source>
</reference>
<feature type="domain" description="DC1" evidence="4">
    <location>
        <begin position="283"/>
        <end position="328"/>
    </location>
</feature>
<feature type="domain" description="DC1" evidence="4">
    <location>
        <begin position="339"/>
        <end position="392"/>
    </location>
</feature>
<dbReference type="PANTHER" id="PTHR46288">
    <property type="entry name" value="PHORBOL-ESTER/DAG-TYPE DOMAIN-CONTAINING PROTEIN"/>
    <property type="match status" value="1"/>
</dbReference>
<protein>
    <recommendedName>
        <fullName evidence="4">DC1 domain-containing protein</fullName>
    </recommendedName>
</protein>
<dbReference type="Proteomes" id="UP001459277">
    <property type="component" value="Unassembled WGS sequence"/>
</dbReference>
<dbReference type="SUPFAM" id="SSF57889">
    <property type="entry name" value="Cysteine-rich domain"/>
    <property type="match status" value="4"/>
</dbReference>
<evidence type="ECO:0000313" key="5">
    <source>
        <dbReference type="EMBL" id="KAK9993746.1"/>
    </source>
</evidence>
<gene>
    <name evidence="5" type="ORF">SO802_023449</name>
</gene>
<name>A0AAW2C7M6_9ROSI</name>
<dbReference type="AlphaFoldDB" id="A0AAW2C7M6"/>
<feature type="domain" description="DC1" evidence="4">
    <location>
        <begin position="107"/>
        <end position="153"/>
    </location>
</feature>
<dbReference type="PANTHER" id="PTHR46288:SF85">
    <property type="entry name" value="DC1 DOMAIN-CONTAINING PROTEIN"/>
    <property type="match status" value="1"/>
</dbReference>
<keyword evidence="1" id="KW-0677">Repeat</keyword>
<dbReference type="EMBL" id="JAZDWU010000008">
    <property type="protein sequence ID" value="KAK9993746.1"/>
    <property type="molecule type" value="Genomic_DNA"/>
</dbReference>
<feature type="coiled-coil region" evidence="2">
    <location>
        <begin position="577"/>
        <end position="604"/>
    </location>
</feature>
<evidence type="ECO:0000313" key="6">
    <source>
        <dbReference type="Proteomes" id="UP001459277"/>
    </source>
</evidence>
<sequence length="852" mass="98025">MFDKGFVYRCNANNCNFQLDRECAFMRPVKVKEEDEEGQEKLIRTHPYHDHPLLLLEKVPDEHFKCIICLKYCSDAHSTYGCFPCRLFLHEGSCFETKFPPQLQHFYHSHLLTLSLTQSDRDIQCKACYSWGRNIWYYSCKQCDNFVMDIACALLPTTIKCESQIQHFLHGHPLTLGKANNKKLTQHCYVCVKPCTGPIYVCDFCKDIYFHISCLEFPQQICHPFHPYHPVTLVDLRGYKHCNACRKTTVRARFTYICQGHGCRFNLHTECSTMMMPSITYQGHSHLLQFRDDNIENSKLKCIACKSNISESYVFTCLYCDLNLHLHCGPLPYTFKIKHHIHPLVLTNSPVQDEVVDETDEFYCHACEEERDPQLPVYYCAECEFVTEIKCVFSEIISSLKGENGDVELRSTLGHSGKLICKNKAKEMVQKKEQIKTTLTLYDILKSWSKDEIEQLNSVLSVAEIEKFIAKEDEDDEDGEFEVFLLYDKNYTQFMKVFYRGAKIPAPFENVEKEPKVNLEWASVEEVASVGDYMIIQRLAPILEHLLSKHGDIKFNIQFAFDHLKRVVQAYLGLRLRKEVDDALDKIDRDILELKEKRKRVIAAKTKESSLKEECLKEASILKHWTAAPTVADEAPAVADEAPLRSSRRETTVENPAVRRPSLGLRIADRPSAFGSPTVPRPSDRRPSLRLPFFDRPFSFPDGLFAFRSRRWSLRLPRLPTGPSPSPISDRPFDFAFAFAVDLLTRRRYRTEAREAGERLKGCDDAEKVVVAVKASKVIPRTALVWALTHVFQPGDCITLFVVVPSQELQALITPSSPSPISDLRLRLGDGGLELQASIFDLRSEIKARRWR</sequence>
<keyword evidence="6" id="KW-1185">Reference proteome</keyword>
<evidence type="ECO:0000256" key="1">
    <source>
        <dbReference type="ARBA" id="ARBA00022737"/>
    </source>
</evidence>
<accession>A0AAW2C7M6</accession>
<evidence type="ECO:0000256" key="2">
    <source>
        <dbReference type="SAM" id="Coils"/>
    </source>
</evidence>
<feature type="domain" description="DC1" evidence="4">
    <location>
        <begin position="224"/>
        <end position="271"/>
    </location>
</feature>
<dbReference type="InterPro" id="IPR046349">
    <property type="entry name" value="C1-like_sf"/>
</dbReference>
<evidence type="ECO:0000256" key="3">
    <source>
        <dbReference type="SAM" id="MobiDB-lite"/>
    </source>
</evidence>
<proteinExistence type="predicted"/>
<comment type="caution">
    <text evidence="5">The sequence shown here is derived from an EMBL/GenBank/DDBJ whole genome shotgun (WGS) entry which is preliminary data.</text>
</comment>
<feature type="region of interest" description="Disordered" evidence="3">
    <location>
        <begin position="637"/>
        <end position="656"/>
    </location>
</feature>
<keyword evidence="2" id="KW-0175">Coiled coil</keyword>
<evidence type="ECO:0000259" key="4">
    <source>
        <dbReference type="Pfam" id="PF03107"/>
    </source>
</evidence>
<dbReference type="Pfam" id="PF03107">
    <property type="entry name" value="C1_2"/>
    <property type="match status" value="4"/>
</dbReference>